<reference evidence="2 3" key="1">
    <citation type="journal article" date="2012" name="Microbes Environ.">
        <title>Complete genome sequence of Bradyrhizobium sp. S23321: insights into symbiosis evolution in soil oligotrophs.</title>
        <authorList>
            <person name="Okubo T."/>
            <person name="Tsukui T."/>
            <person name="Maita H."/>
            <person name="Okamoto S."/>
            <person name="Oshima K."/>
            <person name="Fujisawa T."/>
            <person name="Saito A."/>
            <person name="Futamata H."/>
            <person name="Hattori R."/>
            <person name="Shimomura Y."/>
            <person name="Haruta S."/>
            <person name="Morimoto S."/>
            <person name="Wang Y."/>
            <person name="Sakai Y."/>
            <person name="Hattori M."/>
            <person name="Aizawa S."/>
            <person name="Nagashima K.V.P."/>
            <person name="Masuda S."/>
            <person name="Hattori T."/>
            <person name="Yamashita A."/>
            <person name="Bao Z."/>
            <person name="Hayatsu M."/>
            <person name="Kajiya-Kanegae H."/>
            <person name="Yoshinaga I."/>
            <person name="Sakamoto K."/>
            <person name="Toyota K."/>
            <person name="Nakao M."/>
            <person name="Kohara M."/>
            <person name="Anda M."/>
            <person name="Niwa R."/>
            <person name="Jung-Hwan P."/>
            <person name="Sameshima-Saito R."/>
            <person name="Tokuda S."/>
            <person name="Yamamoto S."/>
            <person name="Yamamoto S."/>
            <person name="Yokoyama T."/>
            <person name="Akutsu T."/>
            <person name="Nakamura Y."/>
            <person name="Nakahira-Yanaka Y."/>
            <person name="Takada Hoshino Y."/>
            <person name="Hirakawa H."/>
            <person name="Mitsui H."/>
            <person name="Terasawa K."/>
            <person name="Itakura M."/>
            <person name="Sato S."/>
            <person name="Ikeda-Ohtsubo W."/>
            <person name="Sakakura N."/>
            <person name="Kaminuma E."/>
            <person name="Minamisawa K."/>
        </authorList>
    </citation>
    <scope>NUCLEOTIDE SEQUENCE [LARGE SCALE GENOMIC DNA]</scope>
    <source>
        <strain evidence="2 3">S23321</strain>
    </source>
</reference>
<evidence type="ECO:0000259" key="1">
    <source>
        <dbReference type="Pfam" id="PF04248"/>
    </source>
</evidence>
<dbReference type="RefSeq" id="WP_015684444.1">
    <property type="nucleotide sequence ID" value="NC_017082.1"/>
</dbReference>
<protein>
    <recommendedName>
        <fullName evidence="1">DUF427 domain-containing protein</fullName>
    </recommendedName>
</protein>
<name>A0AAI8QB15_9BRAD</name>
<dbReference type="Pfam" id="PF04248">
    <property type="entry name" value="NTP_transf_9"/>
    <property type="match status" value="1"/>
</dbReference>
<dbReference type="InterPro" id="IPR038694">
    <property type="entry name" value="DUF427_sf"/>
</dbReference>
<dbReference type="EMBL" id="AP012279">
    <property type="protein sequence ID" value="BAL75113.1"/>
    <property type="molecule type" value="Genomic_DNA"/>
</dbReference>
<dbReference type="PANTHER" id="PTHR43058">
    <property type="entry name" value="SLR0655 PROTEIN"/>
    <property type="match status" value="1"/>
</dbReference>
<accession>A0AAI8QB15</accession>
<dbReference type="Gene3D" id="2.170.150.40">
    <property type="entry name" value="Domain of unknown function (DUF427)"/>
    <property type="match status" value="1"/>
</dbReference>
<keyword evidence="3" id="KW-1185">Reference proteome</keyword>
<proteinExistence type="predicted"/>
<dbReference type="InterPro" id="IPR007361">
    <property type="entry name" value="DUF427"/>
</dbReference>
<dbReference type="KEGG" id="brs:S23_19000"/>
<dbReference type="AlphaFoldDB" id="A0AAI8QB15"/>
<feature type="domain" description="DUF427" evidence="1">
    <location>
        <begin position="33"/>
        <end position="123"/>
    </location>
</feature>
<evidence type="ECO:0000313" key="2">
    <source>
        <dbReference type="EMBL" id="BAL75113.1"/>
    </source>
</evidence>
<dbReference type="Proteomes" id="UP000007886">
    <property type="component" value="Chromosome"/>
</dbReference>
<gene>
    <name evidence="2" type="ORF">S23_19000</name>
</gene>
<sequence>MWPPKRIEPLPGQESVWDYPRPPRLEKTGARLRVIFNARTIADTTAAYRVLETSHPPVYYIPPDDIVRHYLLDAPGGSWCEFKGHAKYWSLVVDGRTSEQAAWSYPAPTPQFADIAGHLAFYASRVDECWVDDERVQPQDGDFYGGWITSRIVGPFKGGAGTRGW</sequence>
<dbReference type="PANTHER" id="PTHR43058:SF1">
    <property type="entry name" value="DUF427 DOMAIN-CONTAINING PROTEIN"/>
    <property type="match status" value="1"/>
</dbReference>
<evidence type="ECO:0000313" key="3">
    <source>
        <dbReference type="Proteomes" id="UP000007886"/>
    </source>
</evidence>
<organism evidence="2 3">
    <name type="scientific">Bradyrhizobium cosmicum</name>
    <dbReference type="NCBI Taxonomy" id="1404864"/>
    <lineage>
        <taxon>Bacteria</taxon>
        <taxon>Pseudomonadati</taxon>
        <taxon>Pseudomonadota</taxon>
        <taxon>Alphaproteobacteria</taxon>
        <taxon>Hyphomicrobiales</taxon>
        <taxon>Nitrobacteraceae</taxon>
        <taxon>Bradyrhizobium</taxon>
    </lineage>
</organism>